<proteinExistence type="predicted"/>
<dbReference type="InterPro" id="IPR032466">
    <property type="entry name" value="Metal_Hydrolase"/>
</dbReference>
<dbReference type="RefSeq" id="WP_244727316.1">
    <property type="nucleotide sequence ID" value="NZ_CP095045.1"/>
</dbReference>
<dbReference type="SUPFAM" id="SSF51556">
    <property type="entry name" value="Metallo-dependent hydrolases"/>
    <property type="match status" value="1"/>
</dbReference>
<reference evidence="3 4" key="1">
    <citation type="submission" date="2022-04" db="EMBL/GenBank/DDBJ databases">
        <title>Leucobacter sp. isolated from rhizosphere of garlic.</title>
        <authorList>
            <person name="Won M."/>
            <person name="Lee C.-M."/>
            <person name="Woen H.-Y."/>
            <person name="Kwon S.-W."/>
        </authorList>
    </citation>
    <scope>NUCLEOTIDE SEQUENCE [LARGE SCALE GENOMIC DNA]</scope>
    <source>
        <strain evidence="3 4">H21R-40</strain>
    </source>
</reference>
<dbReference type="Gene3D" id="2.30.40.10">
    <property type="entry name" value="Urease, subunit C, domain 1"/>
    <property type="match status" value="1"/>
</dbReference>
<dbReference type="Proteomes" id="UP000831786">
    <property type="component" value="Chromosome"/>
</dbReference>
<feature type="compositionally biased region" description="Low complexity" evidence="1">
    <location>
        <begin position="1"/>
        <end position="20"/>
    </location>
</feature>
<protein>
    <submittedName>
        <fullName evidence="3">Amidohydrolase</fullName>
    </submittedName>
</protein>
<dbReference type="PANTHER" id="PTHR22642:SF2">
    <property type="entry name" value="PROTEIN LONG AFTER FAR-RED 3"/>
    <property type="match status" value="1"/>
</dbReference>
<dbReference type="InterPro" id="IPR033932">
    <property type="entry name" value="YtcJ-like"/>
</dbReference>
<dbReference type="Gene3D" id="3.10.310.70">
    <property type="match status" value="1"/>
</dbReference>
<dbReference type="Gene3D" id="3.20.20.140">
    <property type="entry name" value="Metal-dependent hydrolases"/>
    <property type="match status" value="1"/>
</dbReference>
<keyword evidence="4" id="KW-1185">Reference proteome</keyword>
<dbReference type="EMBL" id="CP095045">
    <property type="protein sequence ID" value="UOQ56834.1"/>
    <property type="molecule type" value="Genomic_DNA"/>
</dbReference>
<accession>A0ABY4FKN7</accession>
<evidence type="ECO:0000313" key="3">
    <source>
        <dbReference type="EMBL" id="UOQ56834.1"/>
    </source>
</evidence>
<dbReference type="PANTHER" id="PTHR22642">
    <property type="entry name" value="IMIDAZOLONEPROPIONASE"/>
    <property type="match status" value="1"/>
</dbReference>
<dbReference type="InterPro" id="IPR013108">
    <property type="entry name" value="Amidohydro_3"/>
</dbReference>
<dbReference type="SUPFAM" id="SSF51338">
    <property type="entry name" value="Composite domain of metallo-dependent hydrolases"/>
    <property type="match status" value="1"/>
</dbReference>
<feature type="domain" description="Amidohydrolase 3" evidence="2">
    <location>
        <begin position="78"/>
        <end position="569"/>
    </location>
</feature>
<feature type="region of interest" description="Disordered" evidence="1">
    <location>
        <begin position="1"/>
        <end position="23"/>
    </location>
</feature>
<evidence type="ECO:0000256" key="1">
    <source>
        <dbReference type="SAM" id="MobiDB-lite"/>
    </source>
</evidence>
<dbReference type="CDD" id="cd01300">
    <property type="entry name" value="YtcJ_like"/>
    <property type="match status" value="1"/>
</dbReference>
<evidence type="ECO:0000313" key="4">
    <source>
        <dbReference type="Proteomes" id="UP000831786"/>
    </source>
</evidence>
<name>A0ABY4FKN7_9MICO</name>
<organism evidence="3 4">
    <name type="scientific">Leucobacter allii</name>
    <dbReference type="NCBI Taxonomy" id="2932247"/>
    <lineage>
        <taxon>Bacteria</taxon>
        <taxon>Bacillati</taxon>
        <taxon>Actinomycetota</taxon>
        <taxon>Actinomycetes</taxon>
        <taxon>Micrococcales</taxon>
        <taxon>Microbacteriaceae</taxon>
        <taxon>Leucobacter</taxon>
    </lineage>
</organism>
<dbReference type="InterPro" id="IPR011059">
    <property type="entry name" value="Metal-dep_hydrolase_composite"/>
</dbReference>
<dbReference type="Pfam" id="PF07969">
    <property type="entry name" value="Amidohydro_3"/>
    <property type="match status" value="1"/>
</dbReference>
<sequence>MTPGATPTPASTPASIAGAIPDPPTGAGAGAETIFLGGPIVTMDAERSTAEALAVAAGRIVAVGEAEAVLAHRGPATEVVDLAGRALLPGFVEAHGHPMIGMSFRGDGVIDVRAAICPTAESVLRTVRAAVAAAPVGMPLTVVGWEELLRPGLPEPHRAWLDALAPRNPLAVLHNSAHSAWANSLALAAAGVDAATPDPEGSHFVRDALGEPTGRAEELPATLMLAGAPLDVAPERAPALLAAELAAYAAAGVTTVGELALDPAQGALLAGVTASEGRVRVRAYRMSNRPRAVASGVGSAVPADPEMYREIGVKLWADGSPWVGTIAASFPYADTETARRLGVAGARGCCNYTAAEVEALCAAGLRAGEQVAVHAQGDAALDLVLDAVAAALEGAIAAGVDVGDHRIRLEHCCLMTPEQFRRAADLGLTCSLFLAHVRYWGDAIGELFGERGERWTAARSALDAGLRISLHNDVPVTPSEPLANVHAAVTRRTRSGRVLAPEERISVEEALAAVTIDAAWQLRSERELGSLEPGKHADLVELTDDPRAVDPEAIDGIGVVRTWLAGRPVGARGA</sequence>
<gene>
    <name evidence="3" type="ORF">MUN78_14365</name>
</gene>
<evidence type="ECO:0000259" key="2">
    <source>
        <dbReference type="Pfam" id="PF07969"/>
    </source>
</evidence>